<dbReference type="Proteomes" id="UP000752171">
    <property type="component" value="Unassembled WGS sequence"/>
</dbReference>
<sequence>MEEFGEAVRGYKIAIQQNEPPEQRVLPLHRCVQLSQDQDQDLPGRRSAPPVAEMGFHSRTHAFSSSALLTAHHLLGSIKALSASSHTVELEAAGISNPKNLRMKNAVHAVFMLWVVSFPVGVLGKPLFRNIWTLENAENRDLFLSALQSYFSDRGMHVDRTAPEFPVLAPKDMQVRAAQRKRRNSDHLELSVANPTYPTV</sequence>
<dbReference type="AlphaFoldDB" id="A0A8T2LZA9"/>
<organism evidence="1 2">
    <name type="scientific">Astyanax mexicanus</name>
    <name type="common">Blind cave fish</name>
    <name type="synonym">Astyanax fasciatus mexicanus</name>
    <dbReference type="NCBI Taxonomy" id="7994"/>
    <lineage>
        <taxon>Eukaryota</taxon>
        <taxon>Metazoa</taxon>
        <taxon>Chordata</taxon>
        <taxon>Craniata</taxon>
        <taxon>Vertebrata</taxon>
        <taxon>Euteleostomi</taxon>
        <taxon>Actinopterygii</taxon>
        <taxon>Neopterygii</taxon>
        <taxon>Teleostei</taxon>
        <taxon>Ostariophysi</taxon>
        <taxon>Characiformes</taxon>
        <taxon>Characoidei</taxon>
        <taxon>Acestrorhamphidae</taxon>
        <taxon>Acestrorhamphinae</taxon>
        <taxon>Astyanax</taxon>
    </lineage>
</organism>
<accession>A0A8T2LZA9</accession>
<dbReference type="Pfam" id="PF15846">
    <property type="entry name" value="DUF4720"/>
    <property type="match status" value="1"/>
</dbReference>
<proteinExistence type="predicted"/>
<dbReference type="EMBL" id="JAICCE010000006">
    <property type="protein sequence ID" value="KAG9276107.1"/>
    <property type="molecule type" value="Genomic_DNA"/>
</dbReference>
<protein>
    <submittedName>
        <fullName evidence="1">Uncharacterized protein</fullName>
    </submittedName>
</protein>
<gene>
    <name evidence="1" type="ORF">AMEX_G8377</name>
</gene>
<comment type="caution">
    <text evidence="1">The sequence shown here is derived from an EMBL/GenBank/DDBJ whole genome shotgun (WGS) entry which is preliminary data.</text>
</comment>
<reference evidence="1 2" key="1">
    <citation type="submission" date="2021-07" db="EMBL/GenBank/DDBJ databases">
        <authorList>
            <person name="Imarazene B."/>
            <person name="Zahm M."/>
            <person name="Klopp C."/>
            <person name="Cabau C."/>
            <person name="Beille S."/>
            <person name="Jouanno E."/>
            <person name="Castinel A."/>
            <person name="Lluch J."/>
            <person name="Gil L."/>
            <person name="Kuchtly C."/>
            <person name="Lopez Roques C."/>
            <person name="Donnadieu C."/>
            <person name="Parrinello H."/>
            <person name="Journot L."/>
            <person name="Du K."/>
            <person name="Schartl M."/>
            <person name="Retaux S."/>
            <person name="Guiguen Y."/>
        </authorList>
    </citation>
    <scope>NUCLEOTIDE SEQUENCE [LARGE SCALE GENOMIC DNA]</scope>
    <source>
        <strain evidence="1">Pach_M1</strain>
        <tissue evidence="1">Testis</tissue>
    </source>
</reference>
<dbReference type="InterPro" id="IPR031699">
    <property type="entry name" value="DUF4720"/>
</dbReference>
<evidence type="ECO:0000313" key="1">
    <source>
        <dbReference type="EMBL" id="KAG9276107.1"/>
    </source>
</evidence>
<evidence type="ECO:0000313" key="2">
    <source>
        <dbReference type="Proteomes" id="UP000752171"/>
    </source>
</evidence>
<name>A0A8T2LZA9_ASTMX</name>